<dbReference type="Pfam" id="PF01510">
    <property type="entry name" value="Amidase_2"/>
    <property type="match status" value="1"/>
</dbReference>
<proteinExistence type="predicted"/>
<dbReference type="GO" id="GO:0008745">
    <property type="term" value="F:N-acetylmuramoyl-L-alanine amidase activity"/>
    <property type="evidence" value="ECO:0007669"/>
    <property type="project" value="UniProtKB-EC"/>
</dbReference>
<evidence type="ECO:0000259" key="6">
    <source>
        <dbReference type="SMART" id="SM00644"/>
    </source>
</evidence>
<dbReference type="PANTHER" id="PTHR30417:SF1">
    <property type="entry name" value="N-ACETYLMURAMOYL-L-ALANINE AMIDASE AMID"/>
    <property type="match status" value="1"/>
</dbReference>
<dbReference type="PANTHER" id="PTHR30417">
    <property type="entry name" value="N-ACETYLMURAMOYL-L-ALANINE AMIDASE AMID"/>
    <property type="match status" value="1"/>
</dbReference>
<dbReference type="InterPro" id="IPR051206">
    <property type="entry name" value="NAMLAA_amidase_2"/>
</dbReference>
<keyword evidence="3" id="KW-0378">Hydrolase</keyword>
<dbReference type="GO" id="GO:0009253">
    <property type="term" value="P:peptidoglycan catabolic process"/>
    <property type="evidence" value="ECO:0007669"/>
    <property type="project" value="InterPro"/>
</dbReference>
<dbReference type="GO" id="GO:0071555">
    <property type="term" value="P:cell wall organization"/>
    <property type="evidence" value="ECO:0007669"/>
    <property type="project" value="UniProtKB-KW"/>
</dbReference>
<evidence type="ECO:0000256" key="4">
    <source>
        <dbReference type="ARBA" id="ARBA00023316"/>
    </source>
</evidence>
<dbReference type="Gene3D" id="3.40.80.10">
    <property type="entry name" value="Peptidoglycan recognition protein-like"/>
    <property type="match status" value="1"/>
</dbReference>
<comment type="catalytic activity">
    <reaction evidence="1">
        <text>Hydrolyzes the link between N-acetylmuramoyl residues and L-amino acid residues in certain cell-wall glycopeptides.</text>
        <dbReference type="EC" id="3.5.1.28"/>
    </reaction>
</comment>
<evidence type="ECO:0000256" key="2">
    <source>
        <dbReference type="ARBA" id="ARBA00011901"/>
    </source>
</evidence>
<dbReference type="InterPro" id="IPR002502">
    <property type="entry name" value="Amidase_domain"/>
</dbReference>
<keyword evidence="4" id="KW-0961">Cell wall biogenesis/degradation</keyword>
<protein>
    <recommendedName>
        <fullName evidence="2">N-acetylmuramoyl-L-alanine amidase</fullName>
        <ecNumber evidence="2">3.5.1.28</ecNumber>
    </recommendedName>
</protein>
<dbReference type="GO" id="GO:0009254">
    <property type="term" value="P:peptidoglycan turnover"/>
    <property type="evidence" value="ECO:0007669"/>
    <property type="project" value="TreeGrafter"/>
</dbReference>
<dbReference type="AlphaFoldDB" id="A0A9D1DEB3"/>
<dbReference type="EMBL" id="DVGZ01000026">
    <property type="protein sequence ID" value="HIR46483.1"/>
    <property type="molecule type" value="Genomic_DNA"/>
</dbReference>
<comment type="caution">
    <text evidence="7">The sequence shown here is derived from an EMBL/GenBank/DDBJ whole genome shotgun (WGS) entry which is preliminary data.</text>
</comment>
<name>A0A9D1DEB3_9FIRM</name>
<keyword evidence="5" id="KW-1133">Transmembrane helix</keyword>
<evidence type="ECO:0000313" key="8">
    <source>
        <dbReference type="Proteomes" id="UP000824242"/>
    </source>
</evidence>
<evidence type="ECO:0000256" key="1">
    <source>
        <dbReference type="ARBA" id="ARBA00001561"/>
    </source>
</evidence>
<dbReference type="EC" id="3.5.1.28" evidence="2"/>
<dbReference type="SMART" id="SM00644">
    <property type="entry name" value="Ami_2"/>
    <property type="match status" value="1"/>
</dbReference>
<reference evidence="7" key="2">
    <citation type="journal article" date="2021" name="PeerJ">
        <title>Extensive microbial diversity within the chicken gut microbiome revealed by metagenomics and culture.</title>
        <authorList>
            <person name="Gilroy R."/>
            <person name="Ravi A."/>
            <person name="Getino M."/>
            <person name="Pursley I."/>
            <person name="Horton D.L."/>
            <person name="Alikhan N.F."/>
            <person name="Baker D."/>
            <person name="Gharbi K."/>
            <person name="Hall N."/>
            <person name="Watson M."/>
            <person name="Adriaenssens E.M."/>
            <person name="Foster-Nyarko E."/>
            <person name="Jarju S."/>
            <person name="Secka A."/>
            <person name="Antonio M."/>
            <person name="Oren A."/>
            <person name="Chaudhuri R.R."/>
            <person name="La Ragione R."/>
            <person name="Hildebrand F."/>
            <person name="Pallen M.J."/>
        </authorList>
    </citation>
    <scope>NUCLEOTIDE SEQUENCE</scope>
    <source>
        <strain evidence="7">ChiSxjej1B13-7958</strain>
    </source>
</reference>
<keyword evidence="5" id="KW-0812">Transmembrane</keyword>
<evidence type="ECO:0000256" key="3">
    <source>
        <dbReference type="ARBA" id="ARBA00022801"/>
    </source>
</evidence>
<dbReference type="InterPro" id="IPR036505">
    <property type="entry name" value="Amidase/PGRP_sf"/>
</dbReference>
<gene>
    <name evidence="7" type="ORF">IAB89_02320</name>
</gene>
<keyword evidence="5" id="KW-0472">Membrane</keyword>
<dbReference type="SUPFAM" id="SSF55846">
    <property type="entry name" value="N-acetylmuramoyl-L-alanine amidase-like"/>
    <property type="match status" value="1"/>
</dbReference>
<reference evidence="7" key="1">
    <citation type="submission" date="2020-10" db="EMBL/GenBank/DDBJ databases">
        <authorList>
            <person name="Gilroy R."/>
        </authorList>
    </citation>
    <scope>NUCLEOTIDE SEQUENCE</scope>
    <source>
        <strain evidence="7">ChiSxjej1B13-7958</strain>
    </source>
</reference>
<organism evidence="7 8">
    <name type="scientific">Candidatus Caccousia avicola</name>
    <dbReference type="NCBI Taxonomy" id="2840721"/>
    <lineage>
        <taxon>Bacteria</taxon>
        <taxon>Bacillati</taxon>
        <taxon>Bacillota</taxon>
        <taxon>Clostridia</taxon>
        <taxon>Eubacteriales</taxon>
        <taxon>Oscillospiraceae</taxon>
        <taxon>Oscillospiraceae incertae sedis</taxon>
        <taxon>Candidatus Caccousia</taxon>
    </lineage>
</organism>
<dbReference type="CDD" id="cd06583">
    <property type="entry name" value="PGRP"/>
    <property type="match status" value="1"/>
</dbReference>
<sequence length="242" mass="27250">MSVPYRHLSQEEWEPRPSRLELRRRRRRNRLIILASMGITLLFLVAVLSLVIPWLTSGGTETPRLPMLPTTKSQDLSSIEIPEWIDQELLDLGGSRSGQALEHVNDIAVHYVGNPGTSAEGNRNYFNDPATEVNAHFLIGLDGEIIQCVPLDEKSAATNERNRDTISIEVCHPDETGQFTDASYQSLVKLCAWLCETLDLDETHLIRHYDVTGKECPLYFVDHPDAWDAFRSDVGAALQQAK</sequence>
<dbReference type="Proteomes" id="UP000824242">
    <property type="component" value="Unassembled WGS sequence"/>
</dbReference>
<evidence type="ECO:0000256" key="5">
    <source>
        <dbReference type="SAM" id="Phobius"/>
    </source>
</evidence>
<accession>A0A9D1DEB3</accession>
<feature type="domain" description="N-acetylmuramoyl-L-alanine amidase" evidence="6">
    <location>
        <begin position="93"/>
        <end position="218"/>
    </location>
</feature>
<evidence type="ECO:0000313" key="7">
    <source>
        <dbReference type="EMBL" id="HIR46483.1"/>
    </source>
</evidence>
<feature type="transmembrane region" description="Helical" evidence="5">
    <location>
        <begin position="31"/>
        <end position="55"/>
    </location>
</feature>